<evidence type="ECO:0008006" key="3">
    <source>
        <dbReference type="Google" id="ProtNLM"/>
    </source>
</evidence>
<proteinExistence type="predicted"/>
<gene>
    <name evidence="1" type="ORF">PHPALM_19780</name>
</gene>
<organism evidence="1 2">
    <name type="scientific">Phytophthora palmivora</name>
    <dbReference type="NCBI Taxonomy" id="4796"/>
    <lineage>
        <taxon>Eukaryota</taxon>
        <taxon>Sar</taxon>
        <taxon>Stramenopiles</taxon>
        <taxon>Oomycota</taxon>
        <taxon>Peronosporomycetes</taxon>
        <taxon>Peronosporales</taxon>
        <taxon>Peronosporaceae</taxon>
        <taxon>Phytophthora</taxon>
    </lineage>
</organism>
<reference evidence="1 2" key="1">
    <citation type="journal article" date="2017" name="Genome Biol. Evol.">
        <title>Phytophthora megakarya and P. palmivora, closely related causal agents of cacao black pod rot, underwent increases in genome sizes and gene numbers by different mechanisms.</title>
        <authorList>
            <person name="Ali S.S."/>
            <person name="Shao J."/>
            <person name="Lary D.J."/>
            <person name="Kronmiller B."/>
            <person name="Shen D."/>
            <person name="Strem M.D."/>
            <person name="Amoako-Attah I."/>
            <person name="Akrofi A.Y."/>
            <person name="Begoude B.A."/>
            <person name="Ten Hoopen G.M."/>
            <person name="Coulibaly K."/>
            <person name="Kebe B.I."/>
            <person name="Melnick R.L."/>
            <person name="Guiltinan M.J."/>
            <person name="Tyler B.M."/>
            <person name="Meinhardt L.W."/>
            <person name="Bailey B.A."/>
        </authorList>
    </citation>
    <scope>NUCLEOTIDE SEQUENCE [LARGE SCALE GENOMIC DNA]</scope>
    <source>
        <strain evidence="2">sbr112.9</strain>
    </source>
</reference>
<dbReference type="EMBL" id="NCKW01011065">
    <property type="protein sequence ID" value="POM64659.1"/>
    <property type="molecule type" value="Genomic_DNA"/>
</dbReference>
<accession>A0A2P4XGI0</accession>
<protein>
    <recommendedName>
        <fullName evidence="3">ATP-binding cassette (ABC) Superfamily</fullName>
    </recommendedName>
</protein>
<comment type="caution">
    <text evidence="1">The sequence shown here is derived from an EMBL/GenBank/DDBJ whole genome shotgun (WGS) entry which is preliminary data.</text>
</comment>
<evidence type="ECO:0000313" key="2">
    <source>
        <dbReference type="Proteomes" id="UP000237271"/>
    </source>
</evidence>
<dbReference type="AlphaFoldDB" id="A0A2P4XGI0"/>
<keyword evidence="2" id="KW-1185">Reference proteome</keyword>
<evidence type="ECO:0000313" key="1">
    <source>
        <dbReference type="EMBL" id="POM64659.1"/>
    </source>
</evidence>
<name>A0A2P4XGI0_9STRA</name>
<sequence length="254" mass="28683">MRAIALLSWTDVHWPEVIPPWARHLNKDVSLFLENIDATRCVLLAPHIILLTEFTRLRKKSTNKGDIHPMGGFLGCSRRIPPQLHKSKPYSAAGCPVKEIQAEARLEFILIQRLLRIQFAYLMAKRQLVTEMEVLTSSTQLSSQRRITYEAAAFDPASQRPSGRLPLADRLAPMSSVMWVNPPLHYQLVLPGAPPLSGDTLHMKVELDITIKESRRSPHLHPCMWLVLSLTGGELSCLHPSSRQRGHIRSSSAW</sequence>
<dbReference type="Proteomes" id="UP000237271">
    <property type="component" value="Unassembled WGS sequence"/>
</dbReference>